<dbReference type="Gene3D" id="3.20.20.150">
    <property type="entry name" value="Divalent-metal-dependent TIM barrel enzymes"/>
    <property type="match status" value="1"/>
</dbReference>
<proteinExistence type="predicted"/>
<evidence type="ECO:0000313" key="2">
    <source>
        <dbReference type="Proteomes" id="UP000294814"/>
    </source>
</evidence>
<reference evidence="1 2" key="1">
    <citation type="submission" date="2019-03" db="EMBL/GenBank/DDBJ databases">
        <title>Novel species of Flavobacterium.</title>
        <authorList>
            <person name="Liu Q."/>
            <person name="Xin Y.-H."/>
        </authorList>
    </citation>
    <scope>NUCLEOTIDE SEQUENCE [LARGE SCALE GENOMIC DNA]</scope>
    <source>
        <strain evidence="1 2">LB3P52</strain>
    </source>
</reference>
<keyword evidence="1" id="KW-0413">Isomerase</keyword>
<dbReference type="InterPro" id="IPR036237">
    <property type="entry name" value="Xyl_isomerase-like_sf"/>
</dbReference>
<gene>
    <name evidence="1" type="ORF">E0I26_04215</name>
</gene>
<evidence type="ECO:0000313" key="1">
    <source>
        <dbReference type="EMBL" id="TDE45898.1"/>
    </source>
</evidence>
<sequence>MLVEFYCPRWGSEHIDWELFLQNVKAAGYCGIEWFPFGDESDPEIVVDLLIKYDLKYSIVMTVLGTYSSFEEYVLLMNRQLQELTLVGKGLLSPLFISAQIGREYFTSEQVDICINSCETVSKFSDIPIYHETHRNKWSYASHICWDALKRNPNLLLTLDVSHWFCVSESYLEDQKPALALAISRSRHIHARIGHTQGSQVSDPRSPSYAEALAAHLEIWDSWINSRKVSGDTICTITPEFGPPPYLLNTSVNSNHQVQWDLNLWMKDFLNKRYNKI</sequence>
<dbReference type="Proteomes" id="UP000294814">
    <property type="component" value="Unassembled WGS sequence"/>
</dbReference>
<name>A0A4R5FAM1_9FLAO</name>
<dbReference type="GO" id="GO:0016853">
    <property type="term" value="F:isomerase activity"/>
    <property type="evidence" value="ECO:0007669"/>
    <property type="project" value="UniProtKB-KW"/>
</dbReference>
<keyword evidence="2" id="KW-1185">Reference proteome</keyword>
<protein>
    <submittedName>
        <fullName evidence="1">Sugar phosphate isomerase/epimerase</fullName>
    </submittedName>
</protein>
<dbReference type="AlphaFoldDB" id="A0A4R5FAM1"/>
<dbReference type="EMBL" id="SMLG01000002">
    <property type="protein sequence ID" value="TDE45898.1"/>
    <property type="molecule type" value="Genomic_DNA"/>
</dbReference>
<dbReference type="OrthoDB" id="2555274at2"/>
<organism evidence="1 2">
    <name type="scientific">Flavobacterium rhamnosiphilum</name>
    <dbReference type="NCBI Taxonomy" id="2541724"/>
    <lineage>
        <taxon>Bacteria</taxon>
        <taxon>Pseudomonadati</taxon>
        <taxon>Bacteroidota</taxon>
        <taxon>Flavobacteriia</taxon>
        <taxon>Flavobacteriales</taxon>
        <taxon>Flavobacteriaceae</taxon>
        <taxon>Flavobacterium</taxon>
    </lineage>
</organism>
<accession>A0A4R5FAM1</accession>
<comment type="caution">
    <text evidence="1">The sequence shown here is derived from an EMBL/GenBank/DDBJ whole genome shotgun (WGS) entry which is preliminary data.</text>
</comment>
<dbReference type="SUPFAM" id="SSF51658">
    <property type="entry name" value="Xylose isomerase-like"/>
    <property type="match status" value="1"/>
</dbReference>
<dbReference type="RefSeq" id="WP_131915251.1">
    <property type="nucleotide sequence ID" value="NZ_SMLG01000002.1"/>
</dbReference>